<dbReference type="InterPro" id="IPR017452">
    <property type="entry name" value="GPCR_Rhodpsn_7TM"/>
</dbReference>
<dbReference type="PROSITE" id="PS00237">
    <property type="entry name" value="G_PROTEIN_RECEP_F1_1"/>
    <property type="match status" value="1"/>
</dbReference>
<keyword evidence="6 8" id="KW-0675">Receptor</keyword>
<reference evidence="12" key="1">
    <citation type="submission" date="2022-11" db="UniProtKB">
        <authorList>
            <consortium name="WormBaseParasite"/>
        </authorList>
    </citation>
    <scope>IDENTIFICATION</scope>
</reference>
<evidence type="ECO:0000259" key="10">
    <source>
        <dbReference type="PROSITE" id="PS50262"/>
    </source>
</evidence>
<feature type="transmembrane region" description="Helical" evidence="9">
    <location>
        <begin position="75"/>
        <end position="95"/>
    </location>
</feature>
<dbReference type="Gene3D" id="1.20.1070.10">
    <property type="entry name" value="Rhodopsin 7-helix transmembrane proteins"/>
    <property type="match status" value="1"/>
</dbReference>
<comment type="similarity">
    <text evidence="8">Belongs to the G-protein coupled receptor 1 family.</text>
</comment>
<dbReference type="SUPFAM" id="SSF81321">
    <property type="entry name" value="Family A G protein-coupled receptor-like"/>
    <property type="match status" value="1"/>
</dbReference>
<keyword evidence="3 9" id="KW-1133">Transmembrane helix</keyword>
<dbReference type="Gene3D" id="1.10.1220.70">
    <property type="match status" value="1"/>
</dbReference>
<name>A0A915LNP1_MELJA</name>
<organism evidence="11 12">
    <name type="scientific">Meloidogyne javanica</name>
    <name type="common">Root-knot nematode worm</name>
    <dbReference type="NCBI Taxonomy" id="6303"/>
    <lineage>
        <taxon>Eukaryota</taxon>
        <taxon>Metazoa</taxon>
        <taxon>Ecdysozoa</taxon>
        <taxon>Nematoda</taxon>
        <taxon>Chromadorea</taxon>
        <taxon>Rhabditida</taxon>
        <taxon>Tylenchina</taxon>
        <taxon>Tylenchomorpha</taxon>
        <taxon>Tylenchoidea</taxon>
        <taxon>Meloidogynidae</taxon>
        <taxon>Meloidogyninae</taxon>
        <taxon>Meloidogyne</taxon>
        <taxon>Meloidogyne incognita group</taxon>
    </lineage>
</organism>
<protein>
    <submittedName>
        <fullName evidence="12">G-protein coupled receptors family 1 profile domain-containing protein</fullName>
    </submittedName>
</protein>
<dbReference type="GO" id="GO:0042923">
    <property type="term" value="F:neuropeptide binding"/>
    <property type="evidence" value="ECO:0007669"/>
    <property type="project" value="TreeGrafter"/>
</dbReference>
<evidence type="ECO:0000256" key="9">
    <source>
        <dbReference type="SAM" id="Phobius"/>
    </source>
</evidence>
<evidence type="ECO:0000256" key="4">
    <source>
        <dbReference type="ARBA" id="ARBA00023040"/>
    </source>
</evidence>
<dbReference type="Pfam" id="PF00001">
    <property type="entry name" value="7tm_1"/>
    <property type="match status" value="1"/>
</dbReference>
<proteinExistence type="inferred from homology"/>
<evidence type="ECO:0000256" key="3">
    <source>
        <dbReference type="ARBA" id="ARBA00022989"/>
    </source>
</evidence>
<keyword evidence="11" id="KW-1185">Reference proteome</keyword>
<evidence type="ECO:0000256" key="1">
    <source>
        <dbReference type="ARBA" id="ARBA00004141"/>
    </source>
</evidence>
<dbReference type="PRINTS" id="PR00237">
    <property type="entry name" value="GPCRRHODOPSN"/>
</dbReference>
<feature type="transmembrane region" description="Helical" evidence="9">
    <location>
        <begin position="124"/>
        <end position="146"/>
    </location>
</feature>
<keyword evidence="5 9" id="KW-0472">Membrane</keyword>
<dbReference type="WBParaSite" id="scaffold14804_cov226.g17635">
    <property type="protein sequence ID" value="scaffold14804_cov226.g17635"/>
    <property type="gene ID" value="scaffold14804_cov226.g17635"/>
</dbReference>
<dbReference type="InterPro" id="IPR000276">
    <property type="entry name" value="GPCR_Rhodpsn"/>
</dbReference>
<accession>A0A915LNP1</accession>
<dbReference type="AlphaFoldDB" id="A0A915LNP1"/>
<dbReference type="GO" id="GO:0005886">
    <property type="term" value="C:plasma membrane"/>
    <property type="evidence" value="ECO:0007669"/>
    <property type="project" value="TreeGrafter"/>
</dbReference>
<evidence type="ECO:0000256" key="2">
    <source>
        <dbReference type="ARBA" id="ARBA00022692"/>
    </source>
</evidence>
<keyword evidence="2 8" id="KW-0812">Transmembrane</keyword>
<evidence type="ECO:0000256" key="5">
    <source>
        <dbReference type="ARBA" id="ARBA00023136"/>
    </source>
</evidence>
<dbReference type="GO" id="GO:0008188">
    <property type="term" value="F:neuropeptide receptor activity"/>
    <property type="evidence" value="ECO:0007669"/>
    <property type="project" value="TreeGrafter"/>
</dbReference>
<sequence length="296" mass="33743">MEQQFVNTEDDQCVDIKPIVAFTKIWPFGQLLCKWVPVIQGVSLCFSTLTLTSISVDRFLLIVTPLKPSIQKCCACRIVALNCAIALAISIPILFNQTMVDWPPFCGQFCTEDWSNSSIQRRTFVLFTQFVFPFLIITSCYVMISIKINSGMRTKRCSSTEIAKFSDYCSSNARCDKFMSSSFGTDEGNSLYINEQKLQNGMLMAGDGAMKVAMDQRKMVLSRRIRTNRMLIGSSTVWNPILYALLNEQFRLAFSEIFKQISNYLGIRKERKMLHMQGQLKRIKVRSDVQRGSEAI</sequence>
<evidence type="ECO:0000256" key="7">
    <source>
        <dbReference type="ARBA" id="ARBA00023224"/>
    </source>
</evidence>
<keyword evidence="4 8" id="KW-0297">G-protein coupled receptor</keyword>
<dbReference type="PANTHER" id="PTHR24235">
    <property type="entry name" value="NEUROPEPTIDE Y RECEPTOR"/>
    <property type="match status" value="1"/>
</dbReference>
<keyword evidence="7 8" id="KW-0807">Transducer</keyword>
<evidence type="ECO:0000256" key="8">
    <source>
        <dbReference type="RuleBase" id="RU000688"/>
    </source>
</evidence>
<evidence type="ECO:0000313" key="12">
    <source>
        <dbReference type="WBParaSite" id="scaffold14804_cov226.g17635"/>
    </source>
</evidence>
<dbReference type="PROSITE" id="PS50262">
    <property type="entry name" value="G_PROTEIN_RECEP_F1_2"/>
    <property type="match status" value="1"/>
</dbReference>
<feature type="domain" description="G-protein coupled receptors family 1 profile" evidence="10">
    <location>
        <begin position="26"/>
        <end position="144"/>
    </location>
</feature>
<comment type="subcellular location">
    <subcellularLocation>
        <location evidence="1">Membrane</location>
        <topology evidence="1">Multi-pass membrane protein</topology>
    </subcellularLocation>
</comment>
<dbReference type="Proteomes" id="UP000887561">
    <property type="component" value="Unplaced"/>
</dbReference>
<dbReference type="PANTHER" id="PTHR24235:SF18">
    <property type="entry name" value="G-PROTEIN COUPLED RECEPTORS FAMILY 1 PROFILE DOMAIN-CONTAINING PROTEIN"/>
    <property type="match status" value="1"/>
</dbReference>
<dbReference type="GO" id="GO:0043005">
    <property type="term" value="C:neuron projection"/>
    <property type="evidence" value="ECO:0007669"/>
    <property type="project" value="TreeGrafter"/>
</dbReference>
<evidence type="ECO:0000256" key="6">
    <source>
        <dbReference type="ARBA" id="ARBA00023170"/>
    </source>
</evidence>
<evidence type="ECO:0000313" key="11">
    <source>
        <dbReference type="Proteomes" id="UP000887561"/>
    </source>
</evidence>